<protein>
    <recommendedName>
        <fullName evidence="5">WD40 repeat domain-containing protein</fullName>
    </recommendedName>
</protein>
<reference evidence="2 4" key="2">
    <citation type="submission" date="2018-08" db="EMBL/GenBank/DDBJ databases">
        <title>Brachybacterium saurashtrense DSM 23186.</title>
        <authorList>
            <person name="Li Y."/>
        </authorList>
    </citation>
    <scope>NUCLEOTIDE SEQUENCE [LARGE SCALE GENOMIC DNA]</scope>
    <source>
        <strain evidence="2 4">DSM 23186</strain>
    </source>
</reference>
<accession>A0A345YQA3</accession>
<dbReference type="InterPro" id="IPR015943">
    <property type="entry name" value="WD40/YVTN_repeat-like_dom_sf"/>
</dbReference>
<organism evidence="2 4">
    <name type="scientific">Brachybacterium saurashtrense</name>
    <dbReference type="NCBI Taxonomy" id="556288"/>
    <lineage>
        <taxon>Bacteria</taxon>
        <taxon>Bacillati</taxon>
        <taxon>Actinomycetota</taxon>
        <taxon>Actinomycetes</taxon>
        <taxon>Micrococcales</taxon>
        <taxon>Dermabacteraceae</taxon>
        <taxon>Brachybacterium</taxon>
    </lineage>
</organism>
<evidence type="ECO:0000313" key="1">
    <source>
        <dbReference type="EMBL" id="AXK46105.1"/>
    </source>
</evidence>
<evidence type="ECO:0000313" key="3">
    <source>
        <dbReference type="Proteomes" id="UP000254236"/>
    </source>
</evidence>
<dbReference type="KEGG" id="bsau:DWV08_11130"/>
<evidence type="ECO:0000313" key="4">
    <source>
        <dbReference type="Proteomes" id="UP000282185"/>
    </source>
</evidence>
<gene>
    <name evidence="1" type="ORF">DWV08_11130</name>
    <name evidence="2" type="ORF">DXU92_02880</name>
</gene>
<dbReference type="Gene3D" id="2.130.10.10">
    <property type="entry name" value="YVTN repeat-like/Quinoprotein amine dehydrogenase"/>
    <property type="match status" value="1"/>
</dbReference>
<sequence>MEFAPRVVAYAPDGSLLIGSGVPETSTTSSPERARLVVLGTDGRLEHGPDPEGLDVSSIAIDPVTGSIAAVGANDDRVLLWDRSADGQEDLPRAPGPLGRLAWAPDGSRLLGVSPSHGVLAHDGTDWTAFDLP</sequence>
<keyword evidence="3" id="KW-1185">Reference proteome</keyword>
<dbReference type="SUPFAM" id="SSF63829">
    <property type="entry name" value="Calcium-dependent phosphotriesterase"/>
    <property type="match status" value="1"/>
</dbReference>
<dbReference type="EMBL" id="CP031356">
    <property type="protein sequence ID" value="AXK46105.1"/>
    <property type="molecule type" value="Genomic_DNA"/>
</dbReference>
<dbReference type="OrthoDB" id="4793194at2"/>
<evidence type="ECO:0008006" key="5">
    <source>
        <dbReference type="Google" id="ProtNLM"/>
    </source>
</evidence>
<name>A0A345YQA3_9MICO</name>
<proteinExistence type="predicted"/>
<dbReference type="Proteomes" id="UP000282185">
    <property type="component" value="Unassembled WGS sequence"/>
</dbReference>
<evidence type="ECO:0000313" key="2">
    <source>
        <dbReference type="EMBL" id="RRR23845.1"/>
    </source>
</evidence>
<reference evidence="1 3" key="1">
    <citation type="submission" date="2018-07" db="EMBL/GenBank/DDBJ databases">
        <title>Brachybacterium saurashtrense DSM 23186 genome sequence.</title>
        <authorList>
            <person name="Guo L."/>
        </authorList>
    </citation>
    <scope>NUCLEOTIDE SEQUENCE [LARGE SCALE GENOMIC DNA]</scope>
    <source>
        <strain evidence="1 3">DSM 23186</strain>
    </source>
</reference>
<dbReference type="AlphaFoldDB" id="A0A345YQA3"/>
<dbReference type="EMBL" id="QSWH01000002">
    <property type="protein sequence ID" value="RRR23845.1"/>
    <property type="molecule type" value="Genomic_DNA"/>
</dbReference>
<dbReference type="Proteomes" id="UP000254236">
    <property type="component" value="Chromosome"/>
</dbReference>
<dbReference type="RefSeq" id="WP_115413855.1">
    <property type="nucleotide sequence ID" value="NZ_CP031356.1"/>
</dbReference>